<evidence type="ECO:0000313" key="1">
    <source>
        <dbReference type="EMBL" id="KAK7456350.1"/>
    </source>
</evidence>
<name>A0ABR1JFX4_9AGAR</name>
<organism evidence="1 2">
    <name type="scientific">Marasmiellus scandens</name>
    <dbReference type="NCBI Taxonomy" id="2682957"/>
    <lineage>
        <taxon>Eukaryota</taxon>
        <taxon>Fungi</taxon>
        <taxon>Dikarya</taxon>
        <taxon>Basidiomycota</taxon>
        <taxon>Agaricomycotina</taxon>
        <taxon>Agaricomycetes</taxon>
        <taxon>Agaricomycetidae</taxon>
        <taxon>Agaricales</taxon>
        <taxon>Marasmiineae</taxon>
        <taxon>Omphalotaceae</taxon>
        <taxon>Marasmiellus</taxon>
    </lineage>
</organism>
<comment type="caution">
    <text evidence="1">The sequence shown here is derived from an EMBL/GenBank/DDBJ whole genome shotgun (WGS) entry which is preliminary data.</text>
</comment>
<dbReference type="EMBL" id="JBANRG010000021">
    <property type="protein sequence ID" value="KAK7456350.1"/>
    <property type="molecule type" value="Genomic_DNA"/>
</dbReference>
<accession>A0ABR1JFX4</accession>
<reference evidence="1 2" key="1">
    <citation type="submission" date="2024-01" db="EMBL/GenBank/DDBJ databases">
        <title>A draft genome for the cacao thread blight pathogen Marasmiellus scandens.</title>
        <authorList>
            <person name="Baruah I.K."/>
            <person name="Leung J."/>
            <person name="Bukari Y."/>
            <person name="Amoako-Attah I."/>
            <person name="Meinhardt L.W."/>
            <person name="Bailey B.A."/>
            <person name="Cohen S.P."/>
        </authorList>
    </citation>
    <scope>NUCLEOTIDE SEQUENCE [LARGE SCALE GENOMIC DNA]</scope>
    <source>
        <strain evidence="1 2">GH-19</strain>
    </source>
</reference>
<protein>
    <submittedName>
        <fullName evidence="1">Uncharacterized protein</fullName>
    </submittedName>
</protein>
<proteinExistence type="predicted"/>
<keyword evidence="2" id="KW-1185">Reference proteome</keyword>
<evidence type="ECO:0000313" key="2">
    <source>
        <dbReference type="Proteomes" id="UP001498398"/>
    </source>
</evidence>
<sequence>MRFDLSTIVSTIATVASLVNASSQLASRQEAARFGSVSVTPCPLSGGEHVTITYNATTAARAGDQPQFVDFYVQGTSTLDPPKLTNKFLLQRNSFGPDQVLLTLDTTIPEAINNPGIDGTDWNILAMITFDQDGLLIDGGVFSFCPQ</sequence>
<dbReference type="Proteomes" id="UP001498398">
    <property type="component" value="Unassembled WGS sequence"/>
</dbReference>
<gene>
    <name evidence="1" type="ORF">VKT23_010597</name>
</gene>